<dbReference type="PROSITE" id="PS00028">
    <property type="entry name" value="ZINC_FINGER_C2H2_1"/>
    <property type="match status" value="1"/>
</dbReference>
<evidence type="ECO:0000256" key="2">
    <source>
        <dbReference type="ARBA" id="ARBA00022801"/>
    </source>
</evidence>
<proteinExistence type="predicted"/>
<name>R0FL47_9BRAS</name>
<gene>
    <name evidence="4" type="ORF">CARUB_v10003402mg</name>
</gene>
<keyword evidence="1" id="KW-0833">Ubl conjugation pathway</keyword>
<evidence type="ECO:0000259" key="3">
    <source>
        <dbReference type="PROSITE" id="PS00028"/>
    </source>
</evidence>
<keyword evidence="5" id="KW-1185">Reference proteome</keyword>
<dbReference type="Pfam" id="PF04780">
    <property type="entry name" value="DUF629"/>
    <property type="match status" value="1"/>
</dbReference>
<dbReference type="InterPro" id="IPR013087">
    <property type="entry name" value="Znf_C2H2_type"/>
</dbReference>
<dbReference type="PANTHER" id="PTHR22975:SF20">
    <property type="entry name" value="UBIQUITIN CARBOXYL-TERMINAL HYDROLASE-RELATED PROTEIN-RELATED"/>
    <property type="match status" value="1"/>
</dbReference>
<sequence length="655" mass="75813">MADSKEPPHKLATTYFERGYIVKALKVIAKSLSSPSVHGEEKEMFDFLEGEILEELGKNSGNLGLKFTYMVGSVESFSKIDSYPLFYAYALFNLVHHYESAVFYKIALRQAQKARDFLASMMMSPENASSLPDLRADRQFLELKIDTLEAKIADGPVADMPVGPPPSICRFGQVQDIKDVERMKSYWLGLDDNFKRGFMKVRIAEFEKYVKAKTGRKDFKKVIKYVQKTQKWIAWNCRNCEGLFSTSDECRDHIEQEHAAGSKASSRKHTPQRINDDWAKKVRCGSWEPVDAAAALQMIEHQYSDVKRFAYQGGWCKDWPLARDAERSAALRGIRSLLVPLIEHKVLLDSFRDRVIHSLVENLGVSREKLSDCRLVETPQSICFLECHELNQILAFISSFKFERYDCVDLVSRAVETVWQSTRFKERIDFDLKETFLLLDKRLLRGQVDHFDDEGRVNHFEPTVHYARVHPRGDDIVTWLKHRFPEDDGFAFPEPVSMHNFDIWVAVMRGFHFTCKTLETKYAKRLTLIEYYEALTEVREICQKEKNDTALTQFIHDHCDDDSDDELMSAIKCLEATVKEKVHLVSCTFLIKSSININLFSFPNVTLMDSRIFLIEESKTQFVTCLTKLACIDYRTYICPPLKIFLVDALKRGRW</sequence>
<dbReference type="AlphaFoldDB" id="R0FL47"/>
<evidence type="ECO:0000313" key="4">
    <source>
        <dbReference type="EMBL" id="EOA22696.1"/>
    </source>
</evidence>
<protein>
    <recommendedName>
        <fullName evidence="3">C2H2-type domain-containing protein</fullName>
    </recommendedName>
</protein>
<feature type="domain" description="C2H2-type" evidence="3">
    <location>
        <begin position="237"/>
        <end position="258"/>
    </location>
</feature>
<evidence type="ECO:0000313" key="5">
    <source>
        <dbReference type="Proteomes" id="UP000029121"/>
    </source>
</evidence>
<evidence type="ECO:0000256" key="1">
    <source>
        <dbReference type="ARBA" id="ARBA00022786"/>
    </source>
</evidence>
<dbReference type="GO" id="GO:0016787">
    <property type="term" value="F:hydrolase activity"/>
    <property type="evidence" value="ECO:0007669"/>
    <property type="project" value="UniProtKB-KW"/>
</dbReference>
<accession>R0FL47</accession>
<reference evidence="5" key="1">
    <citation type="journal article" date="2013" name="Nat. Genet.">
        <title>The Capsella rubella genome and the genomic consequences of rapid mating system evolution.</title>
        <authorList>
            <person name="Slotte T."/>
            <person name="Hazzouri K.M."/>
            <person name="Agren J.A."/>
            <person name="Koenig D."/>
            <person name="Maumus F."/>
            <person name="Guo Y.L."/>
            <person name="Steige K."/>
            <person name="Platts A.E."/>
            <person name="Escobar J.S."/>
            <person name="Newman L.K."/>
            <person name="Wang W."/>
            <person name="Mandakova T."/>
            <person name="Vello E."/>
            <person name="Smith L.M."/>
            <person name="Henz S.R."/>
            <person name="Steffen J."/>
            <person name="Takuno S."/>
            <person name="Brandvain Y."/>
            <person name="Coop G."/>
            <person name="Andolfatto P."/>
            <person name="Hu T.T."/>
            <person name="Blanchette M."/>
            <person name="Clark R.M."/>
            <person name="Quesneville H."/>
            <person name="Nordborg M."/>
            <person name="Gaut B.S."/>
            <person name="Lysak M.A."/>
            <person name="Jenkins J."/>
            <person name="Grimwood J."/>
            <person name="Chapman J."/>
            <person name="Prochnik S."/>
            <person name="Shu S."/>
            <person name="Rokhsar D."/>
            <person name="Schmutz J."/>
            <person name="Weigel D."/>
            <person name="Wright S.I."/>
        </authorList>
    </citation>
    <scope>NUCLEOTIDE SEQUENCE [LARGE SCALE GENOMIC DNA]</scope>
    <source>
        <strain evidence="5">cv. Monte Gargano</strain>
    </source>
</reference>
<dbReference type="InterPro" id="IPR006866">
    <property type="entry name" value="DUF627_N"/>
</dbReference>
<organism evidence="4 5">
    <name type="scientific">Capsella rubella</name>
    <dbReference type="NCBI Taxonomy" id="81985"/>
    <lineage>
        <taxon>Eukaryota</taxon>
        <taxon>Viridiplantae</taxon>
        <taxon>Streptophyta</taxon>
        <taxon>Embryophyta</taxon>
        <taxon>Tracheophyta</taxon>
        <taxon>Spermatophyta</taxon>
        <taxon>Magnoliopsida</taxon>
        <taxon>eudicotyledons</taxon>
        <taxon>Gunneridae</taxon>
        <taxon>Pentapetalae</taxon>
        <taxon>rosids</taxon>
        <taxon>malvids</taxon>
        <taxon>Brassicales</taxon>
        <taxon>Brassicaceae</taxon>
        <taxon>Camelineae</taxon>
        <taxon>Capsella</taxon>
    </lineage>
</organism>
<dbReference type="InterPro" id="IPR006865">
    <property type="entry name" value="DUF629"/>
</dbReference>
<keyword evidence="2" id="KW-0378">Hydrolase</keyword>
<dbReference type="InterPro" id="IPR052398">
    <property type="entry name" value="Ubiquitin_hydrolase_53/54"/>
</dbReference>
<dbReference type="PANTHER" id="PTHR22975">
    <property type="entry name" value="UBIQUITIN SPECIFIC PROTEINASE"/>
    <property type="match status" value="1"/>
</dbReference>
<dbReference type="EMBL" id="KB870810">
    <property type="protein sequence ID" value="EOA22696.1"/>
    <property type="molecule type" value="Genomic_DNA"/>
</dbReference>
<dbReference type="eggNOG" id="KOG1887">
    <property type="taxonomic scope" value="Eukaryota"/>
</dbReference>
<dbReference type="Proteomes" id="UP000029121">
    <property type="component" value="Unassembled WGS sequence"/>
</dbReference>
<dbReference type="Pfam" id="PF04781">
    <property type="entry name" value="DUF627"/>
    <property type="match status" value="1"/>
</dbReference>